<evidence type="ECO:0000313" key="2">
    <source>
        <dbReference type="Proteomes" id="UP000305929"/>
    </source>
</evidence>
<dbReference type="InterPro" id="IPR025234">
    <property type="entry name" value="YjzH-like"/>
</dbReference>
<keyword evidence="2" id="KW-1185">Reference proteome</keyword>
<name>A0A4V6AWC9_STRLS</name>
<sequence>MAREIGGDRVKFEYKRVVVPGGFRMTEEALNELGAQGWELVHVDPTSREWFFKKQARTTRTKKAE</sequence>
<comment type="caution">
    <text evidence="1">The sequence shown here is derived from an EMBL/GenBank/DDBJ whole genome shotgun (WGS) entry which is preliminary data.</text>
</comment>
<protein>
    <submittedName>
        <fullName evidence="1">DUF4177 domain-containing protein</fullName>
    </submittedName>
</protein>
<dbReference type="AlphaFoldDB" id="A0A4V6AWC9"/>
<proteinExistence type="predicted"/>
<reference evidence="1 2" key="1">
    <citation type="submission" date="2019-04" db="EMBL/GenBank/DDBJ databases">
        <title>Streptomyces lasaliensis sp. nov., an Actinomycete isolated from soil which produces the polyether antibiotic lasalocid.</title>
        <authorList>
            <person name="Erwin G."/>
            <person name="Haber C."/>
        </authorList>
    </citation>
    <scope>NUCLEOTIDE SEQUENCE [LARGE SCALE GENOMIC DNA]</scope>
    <source>
        <strain evidence="1 2">X-537</strain>
    </source>
</reference>
<accession>A0A4V6AWC9</accession>
<dbReference type="Pfam" id="PF13783">
    <property type="entry name" value="DUF4177"/>
    <property type="match status" value="1"/>
</dbReference>
<dbReference type="OrthoDB" id="9799495at2"/>
<dbReference type="EMBL" id="SZNQ01000001">
    <property type="protein sequence ID" value="TKT03433.1"/>
    <property type="molecule type" value="Genomic_DNA"/>
</dbReference>
<dbReference type="Proteomes" id="UP000305929">
    <property type="component" value="Unassembled WGS sequence"/>
</dbReference>
<evidence type="ECO:0000313" key="1">
    <source>
        <dbReference type="EMBL" id="TKT03433.1"/>
    </source>
</evidence>
<organism evidence="1 2">
    <name type="scientific">Streptomyces lasalocidi</name>
    <name type="common">Streptomyces lasaliensis</name>
    <dbReference type="NCBI Taxonomy" id="324833"/>
    <lineage>
        <taxon>Bacteria</taxon>
        <taxon>Bacillati</taxon>
        <taxon>Actinomycetota</taxon>
        <taxon>Actinomycetes</taxon>
        <taxon>Kitasatosporales</taxon>
        <taxon>Streptomycetaceae</taxon>
        <taxon>Streptomyces</taxon>
    </lineage>
</organism>
<gene>
    <name evidence="1" type="ORF">E4U91_27300</name>
</gene>